<sequence length="122" mass="13864">MKIRIKGNSIRMRITKTEVSQLCKTGYVQEETHFLNKTFTYALSAKADEPTLTASFENDKITLILPLDTIDGWEDSKKVGFSNLVSLEDGKTLSLLVEKDFTCLEDRGEDETDNYSNPKLQH</sequence>
<proteinExistence type="predicted"/>
<reference evidence="1 2" key="1">
    <citation type="journal article" date="2019" name="Mar. Drugs">
        <title>Comparative Genomics and CAZyme Genome Repertoires of Marine Zobellia amurskyensis KMM 3526(T) and Zobellia laminariae KMM 3676(T).</title>
        <authorList>
            <person name="Chernysheva N."/>
            <person name="Bystritskaya E."/>
            <person name="Stenkova A."/>
            <person name="Golovkin I."/>
            <person name="Nedashkovskaya O."/>
            <person name="Isaeva M."/>
        </authorList>
    </citation>
    <scope>NUCLEOTIDE SEQUENCE [LARGE SCALE GENOMIC DNA]</scope>
    <source>
        <strain evidence="1 2">KMM 3526</strain>
    </source>
</reference>
<comment type="caution">
    <text evidence="1">The sequence shown here is derived from an EMBL/GenBank/DDBJ whole genome shotgun (WGS) entry which is preliminary data.</text>
</comment>
<evidence type="ECO:0000313" key="1">
    <source>
        <dbReference type="EMBL" id="MUH34505.1"/>
    </source>
</evidence>
<dbReference type="RefSeq" id="WP_038233222.1">
    <property type="nucleotide sequence ID" value="NZ_RCNR01000002.1"/>
</dbReference>
<accession>A0A7X3D0D4</accession>
<dbReference type="Pfam" id="PF22668">
    <property type="entry name" value="DUF7009"/>
    <property type="match status" value="1"/>
</dbReference>
<organism evidence="1 2">
    <name type="scientific">Zobellia amurskyensis</name>
    <dbReference type="NCBI Taxonomy" id="248905"/>
    <lineage>
        <taxon>Bacteria</taxon>
        <taxon>Pseudomonadati</taxon>
        <taxon>Bacteroidota</taxon>
        <taxon>Flavobacteriia</taxon>
        <taxon>Flavobacteriales</taxon>
        <taxon>Flavobacteriaceae</taxon>
        <taxon>Zobellia</taxon>
    </lineage>
</organism>
<gene>
    <name evidence="1" type="ORF">D9O36_01510</name>
</gene>
<keyword evidence="2" id="KW-1185">Reference proteome</keyword>
<dbReference type="EMBL" id="RCNR01000002">
    <property type="protein sequence ID" value="MUH34505.1"/>
    <property type="molecule type" value="Genomic_DNA"/>
</dbReference>
<name>A0A7X3D0D4_9FLAO</name>
<dbReference type="InterPro" id="IPR053825">
    <property type="entry name" value="DUF7009"/>
</dbReference>
<protein>
    <submittedName>
        <fullName evidence="1">Uncharacterized protein</fullName>
    </submittedName>
</protein>
<evidence type="ECO:0000313" key="2">
    <source>
        <dbReference type="Proteomes" id="UP000540519"/>
    </source>
</evidence>
<dbReference type="AlphaFoldDB" id="A0A7X3D0D4"/>
<dbReference type="Proteomes" id="UP000540519">
    <property type="component" value="Unassembled WGS sequence"/>
</dbReference>
<dbReference type="OrthoDB" id="7060517at2"/>